<keyword evidence="5" id="KW-1185">Reference proteome</keyword>
<organism evidence="4 5">
    <name type="scientific">Streptomyces salyersiae</name>
    <dbReference type="NCBI Taxonomy" id="3075530"/>
    <lineage>
        <taxon>Bacteria</taxon>
        <taxon>Bacillati</taxon>
        <taxon>Actinomycetota</taxon>
        <taxon>Actinomycetes</taxon>
        <taxon>Kitasatosporales</taxon>
        <taxon>Streptomycetaceae</taxon>
        <taxon>Streptomyces</taxon>
    </lineage>
</organism>
<dbReference type="Proteomes" id="UP001183777">
    <property type="component" value="Unassembled WGS sequence"/>
</dbReference>
<dbReference type="RefSeq" id="WP_311660478.1">
    <property type="nucleotide sequence ID" value="NZ_JAVREX010000014.1"/>
</dbReference>
<sequence>MTAPHHPSPTDSTEPAEATASTVRPADGRLPAPAEPDPPGARTAAVPGRTRQTAPEQAGPRRVVLDRRPDATTRLYCVPPAGMGPECYHRWARLLPAWIEPCTVSLPGRGARTGEVSLTDPDEVSALLAAVFDDPADARPFAVFGHSAGALLAYEAVRQLRRTQGRLPGLLAVSSLPAPHRGTYLLNLVPRLAAGLDGLRELLGPLPRRVLEDPRLMALVCTPLLADCLLLLHHRHCEEPPLDVPFVLYGGDRDPVVDPEELTAWNDLVTVPGPLRLMPGDHGHPHLSARALITDLTDTLRAHAHPGATR</sequence>
<reference evidence="5" key="1">
    <citation type="submission" date="2023-07" db="EMBL/GenBank/DDBJ databases">
        <title>30 novel species of actinomycetes from the DSMZ collection.</title>
        <authorList>
            <person name="Nouioui I."/>
        </authorList>
    </citation>
    <scope>NUCLEOTIDE SEQUENCE [LARGE SCALE GENOMIC DNA]</scope>
    <source>
        <strain evidence="5">DSM 41770</strain>
    </source>
</reference>
<dbReference type="GO" id="GO:0016787">
    <property type="term" value="F:hydrolase activity"/>
    <property type="evidence" value="ECO:0007669"/>
    <property type="project" value="UniProtKB-KW"/>
</dbReference>
<dbReference type="SUPFAM" id="SSF53474">
    <property type="entry name" value="alpha/beta-Hydrolases"/>
    <property type="match status" value="1"/>
</dbReference>
<accession>A0ABU2RR44</accession>
<evidence type="ECO:0000313" key="5">
    <source>
        <dbReference type="Proteomes" id="UP001183777"/>
    </source>
</evidence>
<proteinExistence type="inferred from homology"/>
<gene>
    <name evidence="4" type="ORF">RM649_27135</name>
</gene>
<protein>
    <submittedName>
        <fullName evidence="4">Alpha/beta fold hydrolase</fullName>
    </submittedName>
</protein>
<feature type="region of interest" description="Disordered" evidence="2">
    <location>
        <begin position="1"/>
        <end position="65"/>
    </location>
</feature>
<comment type="caution">
    <text evidence="4">The sequence shown here is derived from an EMBL/GenBank/DDBJ whole genome shotgun (WGS) entry which is preliminary data.</text>
</comment>
<dbReference type="PANTHER" id="PTHR11487">
    <property type="entry name" value="THIOESTERASE"/>
    <property type="match status" value="1"/>
</dbReference>
<dbReference type="Gene3D" id="3.40.50.1820">
    <property type="entry name" value="alpha/beta hydrolase"/>
    <property type="match status" value="1"/>
</dbReference>
<evidence type="ECO:0000313" key="4">
    <source>
        <dbReference type="EMBL" id="MDT0431303.1"/>
    </source>
</evidence>
<dbReference type="EMBL" id="JAVREX010000014">
    <property type="protein sequence ID" value="MDT0431303.1"/>
    <property type="molecule type" value="Genomic_DNA"/>
</dbReference>
<feature type="domain" description="Thioesterase" evidence="3">
    <location>
        <begin position="74"/>
        <end position="283"/>
    </location>
</feature>
<name>A0ABU2RR44_9ACTN</name>
<dbReference type="InterPro" id="IPR001031">
    <property type="entry name" value="Thioesterase"/>
</dbReference>
<dbReference type="InterPro" id="IPR029058">
    <property type="entry name" value="AB_hydrolase_fold"/>
</dbReference>
<evidence type="ECO:0000256" key="2">
    <source>
        <dbReference type="SAM" id="MobiDB-lite"/>
    </source>
</evidence>
<evidence type="ECO:0000256" key="1">
    <source>
        <dbReference type="ARBA" id="ARBA00007169"/>
    </source>
</evidence>
<dbReference type="Pfam" id="PF00975">
    <property type="entry name" value="Thioesterase"/>
    <property type="match status" value="1"/>
</dbReference>
<dbReference type="InterPro" id="IPR012223">
    <property type="entry name" value="TEII"/>
</dbReference>
<comment type="similarity">
    <text evidence="1">Belongs to the thioesterase family.</text>
</comment>
<evidence type="ECO:0000259" key="3">
    <source>
        <dbReference type="Pfam" id="PF00975"/>
    </source>
</evidence>
<dbReference type="PANTHER" id="PTHR11487:SF0">
    <property type="entry name" value="S-ACYL FATTY ACID SYNTHASE THIOESTERASE, MEDIUM CHAIN"/>
    <property type="match status" value="1"/>
</dbReference>
<keyword evidence="4" id="KW-0378">Hydrolase</keyword>